<proteinExistence type="predicted"/>
<evidence type="ECO:0000313" key="2">
    <source>
        <dbReference type="Proteomes" id="UP000586254"/>
    </source>
</evidence>
<name>A0A853JKU0_9FIRM</name>
<dbReference type="AlphaFoldDB" id="A0A853JKU0"/>
<sequence length="78" mass="9145">MPHVTIYTVPGHSEEVKQSLSEKIRRTVSQEFDVEEGVISVSVEEVEKTDWRPFIRTVNPESFYIEPSYLPEYQDNNK</sequence>
<gene>
    <name evidence="1" type="ORF">H0N91_03305</name>
</gene>
<dbReference type="Gene3D" id="3.30.429.10">
    <property type="entry name" value="Macrophage Migration Inhibitory Factor"/>
    <property type="match status" value="1"/>
</dbReference>
<reference evidence="1 2" key="1">
    <citation type="submission" date="2020-07" db="EMBL/GenBank/DDBJ databases">
        <title>Organ Donor 1.</title>
        <authorList>
            <person name="Marsh A.J."/>
            <person name="Azcarate-Peril M.A."/>
        </authorList>
    </citation>
    <scope>NUCLEOTIDE SEQUENCE [LARGE SCALE GENOMIC DNA]</scope>
    <source>
        <strain evidence="1 2">AMC0717</strain>
    </source>
</reference>
<accession>A0A853JKU0</accession>
<organism evidence="1 2">
    <name type="scientific">Eubacterium callanderi</name>
    <dbReference type="NCBI Taxonomy" id="53442"/>
    <lineage>
        <taxon>Bacteria</taxon>
        <taxon>Bacillati</taxon>
        <taxon>Bacillota</taxon>
        <taxon>Clostridia</taxon>
        <taxon>Eubacteriales</taxon>
        <taxon>Eubacteriaceae</taxon>
        <taxon>Eubacterium</taxon>
    </lineage>
</organism>
<comment type="caution">
    <text evidence="1">The sequence shown here is derived from an EMBL/GenBank/DDBJ whole genome shotgun (WGS) entry which is preliminary data.</text>
</comment>
<protein>
    <submittedName>
        <fullName evidence="1">Tautomerase family protein</fullName>
    </submittedName>
</protein>
<evidence type="ECO:0000313" key="1">
    <source>
        <dbReference type="EMBL" id="NZA37192.1"/>
    </source>
</evidence>
<dbReference type="Proteomes" id="UP000586254">
    <property type="component" value="Unassembled WGS sequence"/>
</dbReference>
<dbReference type="RefSeq" id="WP_180492931.1">
    <property type="nucleotide sequence ID" value="NZ_JACCKS010000003.1"/>
</dbReference>
<dbReference type="EMBL" id="JACCKS010000003">
    <property type="protein sequence ID" value="NZA37192.1"/>
    <property type="molecule type" value="Genomic_DNA"/>
</dbReference>
<dbReference type="InterPro" id="IPR014347">
    <property type="entry name" value="Tautomerase/MIF_sf"/>
</dbReference>
<dbReference type="SUPFAM" id="SSF55331">
    <property type="entry name" value="Tautomerase/MIF"/>
    <property type="match status" value="1"/>
</dbReference>